<evidence type="ECO:0000313" key="1">
    <source>
        <dbReference type="EMBL" id="QUC66028.1"/>
    </source>
</evidence>
<evidence type="ECO:0000313" key="2">
    <source>
        <dbReference type="Proteomes" id="UP000682782"/>
    </source>
</evidence>
<dbReference type="Proteomes" id="UP000682782">
    <property type="component" value="Chromosome"/>
</dbReference>
<organism evidence="1 2">
    <name type="scientific">Aristaeella hokkaidonensis</name>
    <dbReference type="NCBI Taxonomy" id="3046382"/>
    <lineage>
        <taxon>Bacteria</taxon>
        <taxon>Bacillati</taxon>
        <taxon>Bacillota</taxon>
        <taxon>Clostridia</taxon>
        <taxon>Eubacteriales</taxon>
        <taxon>Aristaeellaceae</taxon>
        <taxon>Aristaeella</taxon>
    </lineage>
</organism>
<gene>
    <name evidence="1" type="ORF">JYE49_09105</name>
</gene>
<keyword evidence="2" id="KW-1185">Reference proteome</keyword>
<name>A0AC61MWX9_9FIRM</name>
<proteinExistence type="predicted"/>
<accession>A0AC61MWX9</accession>
<reference evidence="1" key="1">
    <citation type="submission" date="2021-01" db="EMBL/GenBank/DDBJ databases">
        <title>Complete genome sequence of Clostridiales bacterium R-7.</title>
        <authorList>
            <person name="Mahoney-Kurpe S.C."/>
            <person name="Palevich N."/>
            <person name="Koike S."/>
            <person name="Moon C.D."/>
            <person name="Attwood G.T."/>
        </authorList>
    </citation>
    <scope>NUCLEOTIDE SEQUENCE</scope>
    <source>
        <strain evidence="1">R-7</strain>
    </source>
</reference>
<protein>
    <submittedName>
        <fullName evidence="1">C40 family peptidase</fullName>
    </submittedName>
</protein>
<dbReference type="EMBL" id="CP068393">
    <property type="protein sequence ID" value="QUC66028.1"/>
    <property type="molecule type" value="Genomic_DNA"/>
</dbReference>
<sequence length="431" mass="48502">MKSLFSARRCWFAAILTAVLLLLAGIALADGPHTVMLKCGGNGFVGTDKKGTQKSIVIDPATSVSTEDDEETYTLEELKNLPGFELRGAALRFTVSSFFGDELRYTLVCGKTFAEPQKVMTGRNLWDVTDVISAWLEDRKTELKISPVYKQGPWGMRIQDGTVYLQLNFTTSAKLPDFPRDKVQTGLIFESSLSMLEEGNTFVAHYDETAGSLMQVSLPLGVPYYYAGGTEDKFLRRFFPSTTTRYYREDHMYLCGLDCVGMTHLIYEKCGLERHPSISDLLRHGIGHDLMVNNDPMKWSAFMKPGDLVAVKHGTFHIMMYLGTLRQFGWTEKNAGEALPLLDAPLVIHCGGSPFYYERYQKYIEEQGYRNTLPPDGGVTVSVIMETNLDAPHSMDVSWGKHFGWYVIDNQPLLVFPLDDCTDMAWYGPEK</sequence>